<keyword evidence="5" id="KW-1185">Reference proteome</keyword>
<gene>
    <name evidence="4" type="ORF">SAMN04487992_105174</name>
</gene>
<dbReference type="InterPro" id="IPR051558">
    <property type="entry name" value="Metallophosphoesterase_PAP"/>
</dbReference>
<dbReference type="PANTHER" id="PTHR10161:SF14">
    <property type="entry name" value="TARTRATE-RESISTANT ACID PHOSPHATASE TYPE 5"/>
    <property type="match status" value="1"/>
</dbReference>
<dbReference type="GO" id="GO:0016787">
    <property type="term" value="F:hydrolase activity"/>
    <property type="evidence" value="ECO:0007669"/>
    <property type="project" value="UniProtKB-KW"/>
</dbReference>
<proteinExistence type="predicted"/>
<dbReference type="PROSITE" id="PS51257">
    <property type="entry name" value="PROKAR_LIPOPROTEIN"/>
    <property type="match status" value="1"/>
</dbReference>
<protein>
    <submittedName>
        <fullName evidence="4">Calcineurin-like phosphoesterase</fullName>
    </submittedName>
</protein>
<keyword evidence="2" id="KW-0378">Hydrolase</keyword>
<dbReference type="SUPFAM" id="SSF56300">
    <property type="entry name" value="Metallo-dependent phosphatases"/>
    <property type="match status" value="1"/>
</dbReference>
<evidence type="ECO:0000313" key="4">
    <source>
        <dbReference type="EMBL" id="SDE93682.1"/>
    </source>
</evidence>
<dbReference type="InterPro" id="IPR029052">
    <property type="entry name" value="Metallo-depent_PP-like"/>
</dbReference>
<dbReference type="Pfam" id="PF00149">
    <property type="entry name" value="Metallophos"/>
    <property type="match status" value="1"/>
</dbReference>
<evidence type="ECO:0000256" key="1">
    <source>
        <dbReference type="ARBA" id="ARBA00022729"/>
    </source>
</evidence>
<dbReference type="InterPro" id="IPR004843">
    <property type="entry name" value="Calcineurin-like_PHP"/>
</dbReference>
<reference evidence="5" key="1">
    <citation type="submission" date="2016-10" db="EMBL/GenBank/DDBJ databases">
        <authorList>
            <person name="Varghese N."/>
            <person name="Submissions S."/>
        </authorList>
    </citation>
    <scope>NUCLEOTIDE SEQUENCE [LARGE SCALE GENOMIC DNA]</scope>
    <source>
        <strain evidence="5">DSM 24729</strain>
    </source>
</reference>
<organism evidence="4 5">
    <name type="scientific">Cellulophaga baltica</name>
    <dbReference type="NCBI Taxonomy" id="76594"/>
    <lineage>
        <taxon>Bacteria</taxon>
        <taxon>Pseudomonadati</taxon>
        <taxon>Bacteroidota</taxon>
        <taxon>Flavobacteriia</taxon>
        <taxon>Flavobacteriales</taxon>
        <taxon>Flavobacteriaceae</taxon>
        <taxon>Cellulophaga</taxon>
    </lineage>
</organism>
<keyword evidence="1" id="KW-0732">Signal</keyword>
<dbReference type="PANTHER" id="PTHR10161">
    <property type="entry name" value="TARTRATE-RESISTANT ACID PHOSPHATASE TYPE 5"/>
    <property type="match status" value="1"/>
</dbReference>
<dbReference type="eggNOG" id="COG1409">
    <property type="taxonomic scope" value="Bacteria"/>
</dbReference>
<evidence type="ECO:0000256" key="2">
    <source>
        <dbReference type="ARBA" id="ARBA00022801"/>
    </source>
</evidence>
<name>A0A1G7GZT2_9FLAO</name>
<dbReference type="EMBL" id="FNBD01000005">
    <property type="protein sequence ID" value="SDE93682.1"/>
    <property type="molecule type" value="Genomic_DNA"/>
</dbReference>
<sequence>MIKSPNYKFYNSLLAAMRKHFTLIVILLFFSGCATYHAKYKNIEDRQDTLTAKEVSHTFYLIGDAGLSPLGGMNPALKAFKERLNVADKNSTAIFLGDNIYPAGLPDPVDSTLAYRTAASHLNAQIATLANFKGNKFFIPGNHDWYTEGLVGLKREQEYIQEKLNSDDVFFPENGCPIKTIEINEDVVVVVIDTEWYLTNWDKRPDINDKCDIKSRDKFLLEVEDVIKDNRERTTIIAMHHPMFTYGSHGGQTTLRQQLYPSNKNVPLPILGSVANVLRKTAGPSIEDNNNKMYRELRDRITTLAQFSDKVIFASGHEHTLQYIVEKNTPQIVSGSGSKKGHTKLLNGSEFSTGQMGYAILEVYKDGSSKVRFYGLNDDLSEDFLFGTEVLKKDRFLADTVYSENFPATVTSTIYTAEEVDKSKFYEKIWGTKYRKYYGAKITAPTVRLDTLFGGLVPVKKGGGHQSKSLRLRDESGKEYVMRAIRKSAELYLQSMAFQDQYVVDDLRDTYTEKLLEDFYTGAHPFAPFAVATLSDAVDLYHTNPVLYYVPKQTALKEYNDTFGDELYMIEEHAGDGHGDLKSFGYSDELKSTDSMLEDLRDDEKYSVDTKLYIRARLFDMAIGDWDRHTDQWRWAEFKDKDTKKVVYKPVPRDRDQVFSQMGDGLLMNVATRIIPGLRLMEGFNDEIRSVRGFNSSPKTYVLDMALLPETTESEWIEQANYLKAHITPAIIEEALLAFPEEVRDKKVAEIKHTLLARLAGITETAETYFSILNKFAVVTGTDKDDWFEINRINENETEIKAYRNIGDKKKKLFFEKIFNKKTTKEIWVYGLDDDDLFEVKGVKNNAIKVRLIGGQNNDIYDIETSRNISIYDYKSKKNTFKNVKGTKVKLMDDYTVNTYQPLKIRNSTNQIIPTIGFNPDDGIKIGFQNTYTYNGFRQNPFTEKHDIMASYYFATSGYDVAYKGEFAHIFENWNLEIAARFTSPNFAINFFGFGNDTENFDDDFDLDYNRVRIETIKFAPSLVWRGRLGAKFKAGLMIESIEVEETADRFVNEFYQENGEETTNRFIGSEAEYTYENKDNQAFPTLGMATALKAGYKTDLNDTDNGFAYLIPSLSFDYKLIPSGRLVLATKWKGHFIVGNDFEFYQGASIGGVDGLRGFRNQRFTGKSSYYQNTDLRFSLKKMRTSILPTAMGLFAGFDYGKVWMPTVDSNTWHTSYGGGFFLNAADLLSINLAVFNSKDGPRFSFGLGFGF</sequence>
<evidence type="ECO:0000259" key="3">
    <source>
        <dbReference type="Pfam" id="PF00149"/>
    </source>
</evidence>
<dbReference type="eggNOG" id="COG4775">
    <property type="taxonomic scope" value="Bacteria"/>
</dbReference>
<accession>A0A1G7GZT2</accession>
<dbReference type="Proteomes" id="UP000182114">
    <property type="component" value="Unassembled WGS sequence"/>
</dbReference>
<dbReference type="Gene3D" id="2.40.160.50">
    <property type="entry name" value="membrane protein fhac: a member of the omp85/tpsb transporter family"/>
    <property type="match status" value="1"/>
</dbReference>
<evidence type="ECO:0000313" key="5">
    <source>
        <dbReference type="Proteomes" id="UP000182114"/>
    </source>
</evidence>
<dbReference type="Gene3D" id="3.60.21.10">
    <property type="match status" value="1"/>
</dbReference>
<dbReference type="AlphaFoldDB" id="A0A1G7GZT2"/>
<feature type="domain" description="Calcineurin-like phosphoesterase" evidence="3">
    <location>
        <begin position="58"/>
        <end position="257"/>
    </location>
</feature>